<evidence type="ECO:0000313" key="3">
    <source>
        <dbReference type="Proteomes" id="UP000632774"/>
    </source>
</evidence>
<keyword evidence="1" id="KW-0472">Membrane</keyword>
<keyword evidence="1" id="KW-0812">Transmembrane</keyword>
<proteinExistence type="predicted"/>
<dbReference type="RefSeq" id="WP_194104803.1">
    <property type="nucleotide sequence ID" value="NZ_JADFFM010000001.1"/>
</dbReference>
<keyword evidence="1" id="KW-1133">Transmembrane helix</keyword>
<comment type="caution">
    <text evidence="2">The sequence shown here is derived from an EMBL/GenBank/DDBJ whole genome shotgun (WGS) entry which is preliminary data.</text>
</comment>
<feature type="transmembrane region" description="Helical" evidence="1">
    <location>
        <begin position="12"/>
        <end position="30"/>
    </location>
</feature>
<evidence type="ECO:0000256" key="1">
    <source>
        <dbReference type="SAM" id="Phobius"/>
    </source>
</evidence>
<dbReference type="PROSITE" id="PS51257">
    <property type="entry name" value="PROKAR_LIPOPROTEIN"/>
    <property type="match status" value="1"/>
</dbReference>
<dbReference type="Proteomes" id="UP000632774">
    <property type="component" value="Unassembled WGS sequence"/>
</dbReference>
<accession>A0ABR9XDD2</accession>
<reference evidence="2 3" key="1">
    <citation type="submission" date="2020-10" db="EMBL/GenBank/DDBJ databases">
        <title>Mucilaginibacter mali sp. nov., isolated from rhizosphere soil of apple orchard.</title>
        <authorList>
            <person name="Lee J.-S."/>
            <person name="Kim H.S."/>
            <person name="Kim J.-S."/>
        </authorList>
    </citation>
    <scope>NUCLEOTIDE SEQUENCE [LARGE SCALE GENOMIC DNA]</scope>
    <source>
        <strain evidence="2 3">KCTC 23157</strain>
    </source>
</reference>
<name>A0ABR9XDD2_9SPHI</name>
<keyword evidence="3" id="KW-1185">Reference proteome</keyword>
<sequence length="378" mass="41394">MKYLILTKMRAPMLLANVLKFVLIGLIFTGCKKGNQQLDTMQTTATPKLTIESTACGCWIAGTNQDNNQIEAYDTTTTVTWGTPKWSFAPTTARGYSSTAEIPLWGGPTDVKLRNTTVFSGYSQVIVTAGGRLATIAAYPSGNKLWTVGYSATAPQVDIHSTEILPNGNIALASAGRNWVRVYASAPSAPNHSTFSEFSLGSAHAVLWDPSIQRLWVIGWLPINSANYWDPLNQVITALQDTGTAANPGLKEDINYRAILPGKYGHEISPYYYDNNKLWVAVQVDNTDTNKGVYIFDKTTKTFTPVSGAANRNFVKGVGNQPAGTIVEIRPKSAGGTGEDSWQNDTVKFYSHNGTFMYNRIKPGAKFYKVKVFDPDYQ</sequence>
<organism evidence="2 3">
    <name type="scientific">Mucilaginibacter boryungensis</name>
    <dbReference type="NCBI Taxonomy" id="768480"/>
    <lineage>
        <taxon>Bacteria</taxon>
        <taxon>Pseudomonadati</taxon>
        <taxon>Bacteroidota</taxon>
        <taxon>Sphingobacteriia</taxon>
        <taxon>Sphingobacteriales</taxon>
        <taxon>Sphingobacteriaceae</taxon>
        <taxon>Mucilaginibacter</taxon>
    </lineage>
</organism>
<evidence type="ECO:0000313" key="2">
    <source>
        <dbReference type="EMBL" id="MBE9665402.1"/>
    </source>
</evidence>
<gene>
    <name evidence="2" type="ORF">IRJ18_03445</name>
</gene>
<protein>
    <submittedName>
        <fullName evidence="2">Uncharacterized protein</fullName>
    </submittedName>
</protein>
<dbReference type="SUPFAM" id="SSF75011">
    <property type="entry name" value="3-carboxy-cis,cis-mucoante lactonizing enzyme"/>
    <property type="match status" value="1"/>
</dbReference>
<dbReference type="EMBL" id="JADFFM010000001">
    <property type="protein sequence ID" value="MBE9665402.1"/>
    <property type="molecule type" value="Genomic_DNA"/>
</dbReference>